<dbReference type="Gene3D" id="3.20.20.60">
    <property type="entry name" value="Phosphoenolpyruvate-binding domains"/>
    <property type="match status" value="1"/>
</dbReference>
<dbReference type="SUPFAM" id="SSF51621">
    <property type="entry name" value="Phosphoenolpyruvate/pyruvate domain"/>
    <property type="match status" value="1"/>
</dbReference>
<dbReference type="RefSeq" id="WP_184995327.1">
    <property type="nucleotide sequence ID" value="NZ_BOMK01000066.1"/>
</dbReference>
<proteinExistence type="predicted"/>
<evidence type="ECO:0000313" key="2">
    <source>
        <dbReference type="Proteomes" id="UP000578112"/>
    </source>
</evidence>
<keyword evidence="2" id="KW-1185">Reference proteome</keyword>
<dbReference type="InterPro" id="IPR015813">
    <property type="entry name" value="Pyrv/PenolPyrv_kinase-like_dom"/>
</dbReference>
<dbReference type="GO" id="GO:0046421">
    <property type="term" value="F:methylisocitrate lyase activity"/>
    <property type="evidence" value="ECO:0007669"/>
    <property type="project" value="UniProtKB-EC"/>
</dbReference>
<organism evidence="1 2">
    <name type="scientific">Actinoplanes digitatis</name>
    <dbReference type="NCBI Taxonomy" id="1868"/>
    <lineage>
        <taxon>Bacteria</taxon>
        <taxon>Bacillati</taxon>
        <taxon>Actinomycetota</taxon>
        <taxon>Actinomycetes</taxon>
        <taxon>Micromonosporales</taxon>
        <taxon>Micromonosporaceae</taxon>
        <taxon>Actinoplanes</taxon>
    </lineage>
</organism>
<keyword evidence="1" id="KW-0456">Lyase</keyword>
<dbReference type="AlphaFoldDB" id="A0A7W7I0I4"/>
<dbReference type="EC" id="4.1.3.30" evidence="1"/>
<protein>
    <submittedName>
        <fullName evidence="1">Methylisocitrate lyase</fullName>
        <ecNumber evidence="1">4.1.3.30</ecNumber>
    </submittedName>
</protein>
<dbReference type="Proteomes" id="UP000578112">
    <property type="component" value="Unassembled WGS sequence"/>
</dbReference>
<comment type="caution">
    <text evidence="1">The sequence shown here is derived from an EMBL/GenBank/DDBJ whole genome shotgun (WGS) entry which is preliminary data.</text>
</comment>
<sequence length="269" mass="27054">MTAADLRAMLVAGRVTHAPGVYDPASAALAVRAGHRAVHLSGPAVSATMLGVPDLGYAPATQIADRAAVLVPALGGVPLLADADVGYDGADHAVWTALAYQRSGISGLCLDDGEDAGLSAVRIAALAEGVPGVALIARVRGGTLDEIFERCRAYAVAGADAVLPVGVPEADVGKLRAVLPGVPMVVCRSEDEAGGDRLTDAELAGFGVGLVLHPLAAVLAALRAASLAYRAIAEAGDAARVDRMPPAVLATLIDRPPAEPGGETDKIDT</sequence>
<reference evidence="1 2" key="1">
    <citation type="submission" date="2020-08" db="EMBL/GenBank/DDBJ databases">
        <title>Sequencing the genomes of 1000 actinobacteria strains.</title>
        <authorList>
            <person name="Klenk H.-P."/>
        </authorList>
    </citation>
    <scope>NUCLEOTIDE SEQUENCE [LARGE SCALE GENOMIC DNA]</scope>
    <source>
        <strain evidence="1 2">DSM 43149</strain>
    </source>
</reference>
<name>A0A7W7I0I4_9ACTN</name>
<dbReference type="PANTHER" id="PTHR42905:SF2">
    <property type="entry name" value="PHOSPHOENOLPYRUVATE CARBOXYLASE FAMILY PROTEIN"/>
    <property type="match status" value="1"/>
</dbReference>
<dbReference type="InterPro" id="IPR040442">
    <property type="entry name" value="Pyrv_kinase-like_dom_sf"/>
</dbReference>
<dbReference type="Pfam" id="PF13714">
    <property type="entry name" value="PEP_mutase"/>
    <property type="match status" value="1"/>
</dbReference>
<dbReference type="PANTHER" id="PTHR42905">
    <property type="entry name" value="PHOSPHOENOLPYRUVATE CARBOXYLASE"/>
    <property type="match status" value="1"/>
</dbReference>
<dbReference type="EMBL" id="JACHNH010000001">
    <property type="protein sequence ID" value="MBB4764100.1"/>
    <property type="molecule type" value="Genomic_DNA"/>
</dbReference>
<accession>A0A7W7I0I4</accession>
<evidence type="ECO:0000313" key="1">
    <source>
        <dbReference type="EMBL" id="MBB4764100.1"/>
    </source>
</evidence>
<gene>
    <name evidence="1" type="ORF">BJ971_004656</name>
</gene>